<keyword evidence="1" id="KW-0732">Signal</keyword>
<evidence type="ECO:0000313" key="3">
    <source>
        <dbReference type="Proteomes" id="UP000594759"/>
    </source>
</evidence>
<dbReference type="Proteomes" id="UP000594759">
    <property type="component" value="Chromosome"/>
</dbReference>
<protein>
    <recommendedName>
        <fullName evidence="4">F5/8 type C domain-containing protein</fullName>
    </recommendedName>
</protein>
<sequence>MILKPTYFVSVLSCILFCLHATLCCAQSVQNPDNVKVRAYAINAVAALDQNNHYSDFLTPADLNELPVGLKRTLNNITYKIAISSAVFHPTYAELTVYAKVEIPQNPRELFFGISGLKLSYEGGIVGDAKLVLLGDIPIDFNGGNGKVVLKGGLDLNNGQALDNLTYITMDCKGFKEMGLAADVIFPRKLLIPCDPNGDQIADSTKKVTGSFSTVVSDWNDILVNVNLPKFQIAKLKDVVFTVANATIDLSDRRNSPNVLFPRGYEARYMPFPSPGMWRGLYIQNLDVMLPRAFAKRNSKERISFGSNNLIIDNNGVSGSFYGKNILPYSEGSASGWKFSVDEFNIDLEANTLVGAGFRGNIGLPVSEKDSDSLRYEAVITGDNKYWLTVAPKDKLDFSLWQARVTLDKNSYVKLLVQDDKFLPEANLYGRMDIMARRKEGDSTAKPLANFKGIEFKGLRLKTVAPYLTVEYFGYNGELSVANFPVSIDSIALTSTQAETSLSFGLKVTLMDAGFKADTRLVFTSGFEQRDGLQKWKFRKLGLSSIRLNNVNIGKVKLDGELNILDNDPIYGDGFGGGIRATFEALGKAEVQVRAIFGRKDFRYWFVDGKASFGTGFPIAPPTPINIKGFVGGIYYRMSKIYQNASSDSKSLMPEYKPDLAMGLGVKAGLLFNITKDEVCDGMVEFEMAFNRNGGLSYIGLFGSAKFMGKIPIVGDALDEAAGVLKGVQDDIAGQLEGLSDALKIEKLDNIKKLVIEDPQKAARTVPNKVDFAEGLAAYLGISYDFANSTFHANFDIYINAAKGLLRGVGANNRAGYAVLHFAPKEWYVYMGTPTDPIGIQFGLGSFSLKTESYFMIGTKIPGSPPPPREVADILGLDIRQLDYMRDLNALGDGKGFALGSRLAISTGDITFLILYANFKAGVGFDLMLKQYPDAHCEGSSDPIGIRGWYANAQAYAYLQGELGIKVNLWFLKTRIPIIKAGVAALLQAKLPNPSWFRGYLGVQYNVLGGLIKGRANFKVQLGDECKIVNGGQESPVGINVIADMSPKTPDNVDVFAAPQVALNFPVERDIPIMDENGSKTFRIKLEKFELTSNGKQIPGKLEWNAGKDAVSFLSTEILPPNTAIKAYAKVSFVQLVGGNWQTVYMDGKKAEEEKSIDFKTGTAPETIPLTNIAYSWPVVDQRNFYTAESSSGYVQLKRGQSYLFNAKGFKQELAFKKENGNALPVTYQYDSARVQLRFDLPKVEANSSYSFVLVSKSQGSTTGSTTTTQKSTTAEGDVTEITNKQAQDVIRSDGGKVLLGYNFHSSAFATFREKMAAITPVQDLFGKVSSDVIDLRKTVAQYEAFDLAEITGTAYTASKPLLRPIALLDNNYYQQDIKPLNYEKYPIAGDITLDRDTAQLGLAPVRALPILLSYQANVEQGNFNTQSVNQRLPYIYDLPRIYKADFQELQSQVVNRFLGTPQQQQYEWLINGHFPFMREGNYRVQYRFMLPNGSAGTSAVVNYNNPIK</sequence>
<gene>
    <name evidence="2" type="ORF">IZT61_20700</name>
</gene>
<dbReference type="KEGG" id="pex:IZT61_20700"/>
<evidence type="ECO:0008006" key="4">
    <source>
        <dbReference type="Google" id="ProtNLM"/>
    </source>
</evidence>
<reference evidence="2 3" key="1">
    <citation type="submission" date="2020-11" db="EMBL/GenBank/DDBJ databases">
        <title>Pedobacter endophytica, an endophytic bacteria isolated form Carex pumila.</title>
        <authorList>
            <person name="Peng Y."/>
            <person name="Jiang L."/>
            <person name="Lee J."/>
        </authorList>
    </citation>
    <scope>NUCLEOTIDE SEQUENCE [LARGE SCALE GENOMIC DNA]</scope>
    <source>
        <strain evidence="2 3">JBR3-12</strain>
    </source>
</reference>
<dbReference type="EMBL" id="CP064939">
    <property type="protein sequence ID" value="QPH39430.1"/>
    <property type="molecule type" value="Genomic_DNA"/>
</dbReference>
<evidence type="ECO:0000256" key="1">
    <source>
        <dbReference type="SAM" id="SignalP"/>
    </source>
</evidence>
<keyword evidence="3" id="KW-1185">Reference proteome</keyword>
<accession>A0A7S9KYZ9</accession>
<feature type="signal peptide" evidence="1">
    <location>
        <begin position="1"/>
        <end position="26"/>
    </location>
</feature>
<name>A0A7S9KYZ9_9SPHI</name>
<evidence type="ECO:0000313" key="2">
    <source>
        <dbReference type="EMBL" id="QPH39430.1"/>
    </source>
</evidence>
<dbReference type="RefSeq" id="WP_196098897.1">
    <property type="nucleotide sequence ID" value="NZ_CP064939.1"/>
</dbReference>
<organism evidence="2 3">
    <name type="scientific">Pedobacter endophyticus</name>
    <dbReference type="NCBI Taxonomy" id="2789740"/>
    <lineage>
        <taxon>Bacteria</taxon>
        <taxon>Pseudomonadati</taxon>
        <taxon>Bacteroidota</taxon>
        <taxon>Sphingobacteriia</taxon>
        <taxon>Sphingobacteriales</taxon>
        <taxon>Sphingobacteriaceae</taxon>
        <taxon>Pedobacter</taxon>
    </lineage>
</organism>
<proteinExistence type="predicted"/>
<feature type="chain" id="PRO_5032279953" description="F5/8 type C domain-containing protein" evidence="1">
    <location>
        <begin position="27"/>
        <end position="1509"/>
    </location>
</feature>